<comment type="subcellular location">
    <subcellularLocation>
        <location evidence="3 16">Cytoplasm</location>
    </subcellularLocation>
</comment>
<evidence type="ECO:0000256" key="11">
    <source>
        <dbReference type="ARBA" id="ARBA00022984"/>
    </source>
</evidence>
<evidence type="ECO:0000256" key="9">
    <source>
        <dbReference type="ARBA" id="ARBA00022857"/>
    </source>
</evidence>
<dbReference type="GO" id="GO:0051301">
    <property type="term" value="P:cell division"/>
    <property type="evidence" value="ECO:0007669"/>
    <property type="project" value="UniProtKB-KW"/>
</dbReference>
<evidence type="ECO:0000256" key="13">
    <source>
        <dbReference type="ARBA" id="ARBA00023306"/>
    </source>
</evidence>
<keyword evidence="10 16" id="KW-0133">Cell shape</keyword>
<comment type="cofactor">
    <cofactor evidence="1 16">
        <name>FAD</name>
        <dbReference type="ChEBI" id="CHEBI:57692"/>
    </cofactor>
</comment>
<keyword evidence="7 16" id="KW-0285">Flavoprotein</keyword>
<dbReference type="Pfam" id="PF02873">
    <property type="entry name" value="MurB_C"/>
    <property type="match status" value="1"/>
</dbReference>
<dbReference type="EMBL" id="PCWI01000009">
    <property type="protein sequence ID" value="PIQ98596.1"/>
    <property type="molecule type" value="Genomic_DNA"/>
</dbReference>
<keyword evidence="13 16" id="KW-0131">Cell cycle</keyword>
<dbReference type="Gene3D" id="3.30.465.10">
    <property type="match status" value="1"/>
</dbReference>
<protein>
    <recommendedName>
        <fullName evidence="16">UDP-N-acetylenolpyruvoylglucosamine reductase</fullName>
        <ecNumber evidence="16">1.3.1.98</ecNumber>
    </recommendedName>
    <alternativeName>
        <fullName evidence="16">UDP-N-acetylmuramate dehydrogenase</fullName>
    </alternativeName>
</protein>
<dbReference type="Proteomes" id="UP000229381">
    <property type="component" value="Unassembled WGS sequence"/>
</dbReference>
<dbReference type="Pfam" id="PF01565">
    <property type="entry name" value="FAD_binding_4"/>
    <property type="match status" value="1"/>
</dbReference>
<keyword evidence="11 16" id="KW-0573">Peptidoglycan synthesis</keyword>
<comment type="caution">
    <text evidence="19">The sequence shown here is derived from an EMBL/GenBank/DDBJ whole genome shotgun (WGS) entry which is preliminary data.</text>
</comment>
<evidence type="ECO:0000313" key="20">
    <source>
        <dbReference type="Proteomes" id="UP000229381"/>
    </source>
</evidence>
<dbReference type="GO" id="GO:0008762">
    <property type="term" value="F:UDP-N-acetylmuramate dehydrogenase activity"/>
    <property type="evidence" value="ECO:0007669"/>
    <property type="project" value="UniProtKB-UniRule"/>
</dbReference>
<evidence type="ECO:0000259" key="17">
    <source>
        <dbReference type="Pfam" id="PF01565"/>
    </source>
</evidence>
<evidence type="ECO:0000256" key="6">
    <source>
        <dbReference type="ARBA" id="ARBA00022618"/>
    </source>
</evidence>
<dbReference type="Gene3D" id="3.90.78.10">
    <property type="entry name" value="UDP-N-acetylenolpyruvoylglucosamine reductase, C-terminal domain"/>
    <property type="match status" value="1"/>
</dbReference>
<evidence type="ECO:0000259" key="18">
    <source>
        <dbReference type="Pfam" id="PF02873"/>
    </source>
</evidence>
<dbReference type="GO" id="GO:0009252">
    <property type="term" value="P:peptidoglycan biosynthetic process"/>
    <property type="evidence" value="ECO:0007669"/>
    <property type="project" value="UniProtKB-UniRule"/>
</dbReference>
<evidence type="ECO:0000256" key="12">
    <source>
        <dbReference type="ARBA" id="ARBA00023002"/>
    </source>
</evidence>
<evidence type="ECO:0000256" key="3">
    <source>
        <dbReference type="ARBA" id="ARBA00004496"/>
    </source>
</evidence>
<dbReference type="InterPro" id="IPR016167">
    <property type="entry name" value="FAD-bd_PCMH_sub1"/>
</dbReference>
<comment type="caution">
    <text evidence="16">Lacks conserved residue(s) required for the propagation of feature annotation.</text>
</comment>
<keyword evidence="12 16" id="KW-0560">Oxidoreductase</keyword>
<evidence type="ECO:0000256" key="5">
    <source>
        <dbReference type="ARBA" id="ARBA00022490"/>
    </source>
</evidence>
<dbReference type="SUPFAM" id="SSF56176">
    <property type="entry name" value="FAD-binding/transporter-associated domain-like"/>
    <property type="match status" value="1"/>
</dbReference>
<comment type="function">
    <text evidence="2 16">Cell wall formation.</text>
</comment>
<dbReference type="HAMAP" id="MF_00037">
    <property type="entry name" value="MurB"/>
    <property type="match status" value="1"/>
</dbReference>
<comment type="pathway">
    <text evidence="4 16">Cell wall biogenesis; peptidoglycan biosynthesis.</text>
</comment>
<dbReference type="GO" id="GO:0071555">
    <property type="term" value="P:cell wall organization"/>
    <property type="evidence" value="ECO:0007669"/>
    <property type="project" value="UniProtKB-KW"/>
</dbReference>
<dbReference type="SUPFAM" id="SSF56194">
    <property type="entry name" value="Uridine diphospho-N-Acetylenolpyruvylglucosamine reductase, MurB, C-terminal domain"/>
    <property type="match status" value="1"/>
</dbReference>
<evidence type="ECO:0000256" key="1">
    <source>
        <dbReference type="ARBA" id="ARBA00001974"/>
    </source>
</evidence>
<proteinExistence type="inferred from homology"/>
<sequence>MNIQKLLPGIKKNVLLKNYTTFKIGGRAKYFYAAKDKEDLIRAITLAKKMKLPFFILGGGSNLLISDRGFNGLVIKFGQPLSLYVSKGLEWAVGIPGTIQGAVCGNAGAFKQSMQDAVKEVEVFDVKTGEIKNFKNKDCQFSYKDSIFKKKKNLIILSVKIKNRASEGSEDEDENEVLIASKKSNAQKIKEYLDYRKERQPLNFPSAGSVFKNPPGFSAGELIDECGLKGKKIGNVKISEKHANFIVNLGRGEAKDVMRLIKIIKNRVKKKFGVVLEEEIVIL</sequence>
<keyword evidence="8 16" id="KW-0274">FAD</keyword>
<evidence type="ECO:0000313" key="19">
    <source>
        <dbReference type="EMBL" id="PIQ98596.1"/>
    </source>
</evidence>
<dbReference type="GO" id="GO:0008360">
    <property type="term" value="P:regulation of cell shape"/>
    <property type="evidence" value="ECO:0007669"/>
    <property type="project" value="UniProtKB-KW"/>
</dbReference>
<dbReference type="UniPathway" id="UPA00219"/>
<dbReference type="NCBIfam" id="TIGR00179">
    <property type="entry name" value="murB"/>
    <property type="match status" value="1"/>
</dbReference>
<dbReference type="GO" id="GO:0050660">
    <property type="term" value="F:flavin adenine dinucleotide binding"/>
    <property type="evidence" value="ECO:0007669"/>
    <property type="project" value="InterPro"/>
</dbReference>
<feature type="domain" description="FAD linked oxidase N-terminal" evidence="17">
    <location>
        <begin position="29"/>
        <end position="79"/>
    </location>
</feature>
<dbReference type="PANTHER" id="PTHR21071">
    <property type="entry name" value="UDP-N-ACETYLENOLPYRUVOYLGLUCOSAMINE REDUCTASE"/>
    <property type="match status" value="1"/>
</dbReference>
<dbReference type="InterPro" id="IPR036318">
    <property type="entry name" value="FAD-bd_PCMH-like_sf"/>
</dbReference>
<reference evidence="19 20" key="1">
    <citation type="submission" date="2017-09" db="EMBL/GenBank/DDBJ databases">
        <title>Depth-based differentiation of microbial function through sediment-hosted aquifers and enrichment of novel symbionts in the deep terrestrial subsurface.</title>
        <authorList>
            <person name="Probst A.J."/>
            <person name="Ladd B."/>
            <person name="Jarett J.K."/>
            <person name="Geller-Mcgrath D.E."/>
            <person name="Sieber C.M."/>
            <person name="Emerson J.B."/>
            <person name="Anantharaman K."/>
            <person name="Thomas B.C."/>
            <person name="Malmstrom R."/>
            <person name="Stieglmeier M."/>
            <person name="Klingl A."/>
            <person name="Woyke T."/>
            <person name="Ryan C.M."/>
            <person name="Banfield J.F."/>
        </authorList>
    </citation>
    <scope>NUCLEOTIDE SEQUENCE [LARGE SCALE GENOMIC DNA]</scope>
    <source>
        <strain evidence="19">CG11_big_fil_rev_8_21_14_0_20_39_9</strain>
    </source>
</reference>
<evidence type="ECO:0000256" key="14">
    <source>
        <dbReference type="ARBA" id="ARBA00023316"/>
    </source>
</evidence>
<evidence type="ECO:0000256" key="7">
    <source>
        <dbReference type="ARBA" id="ARBA00022630"/>
    </source>
</evidence>
<dbReference type="InterPro" id="IPR036635">
    <property type="entry name" value="MurB_C_sf"/>
</dbReference>
<dbReference type="AlphaFoldDB" id="A0A2H0MPL0"/>
<dbReference type="InterPro" id="IPR003170">
    <property type="entry name" value="MurB"/>
</dbReference>
<evidence type="ECO:0000256" key="10">
    <source>
        <dbReference type="ARBA" id="ARBA00022960"/>
    </source>
</evidence>
<dbReference type="InterPro" id="IPR016169">
    <property type="entry name" value="FAD-bd_PCMH_sub2"/>
</dbReference>
<dbReference type="Gene3D" id="3.30.43.10">
    <property type="entry name" value="Uridine Diphospho-n-acetylenolpyruvylglucosamine Reductase, domain 2"/>
    <property type="match status" value="1"/>
</dbReference>
<dbReference type="InterPro" id="IPR011601">
    <property type="entry name" value="MurB_C"/>
</dbReference>
<feature type="active site" evidence="16">
    <location>
        <position position="279"/>
    </location>
</feature>
<comment type="similarity">
    <text evidence="16">Belongs to the MurB family.</text>
</comment>
<name>A0A2H0MPL0_9BACT</name>
<keyword evidence="9 16" id="KW-0521">NADP</keyword>
<keyword evidence="14 16" id="KW-0961">Cell wall biogenesis/degradation</keyword>
<evidence type="ECO:0000256" key="15">
    <source>
        <dbReference type="ARBA" id="ARBA00048914"/>
    </source>
</evidence>
<keyword evidence="5 16" id="KW-0963">Cytoplasm</keyword>
<dbReference type="InterPro" id="IPR006094">
    <property type="entry name" value="Oxid_FAD_bind_N"/>
</dbReference>
<accession>A0A2H0MPL0</accession>
<evidence type="ECO:0000256" key="4">
    <source>
        <dbReference type="ARBA" id="ARBA00004752"/>
    </source>
</evidence>
<keyword evidence="6 16" id="KW-0132">Cell division</keyword>
<organism evidence="19 20">
    <name type="scientific">Candidatus Nealsonbacteria bacterium CG11_big_fil_rev_8_21_14_0_20_39_9</name>
    <dbReference type="NCBI Taxonomy" id="1974715"/>
    <lineage>
        <taxon>Bacteria</taxon>
        <taxon>Candidatus Nealsoniibacteriota</taxon>
    </lineage>
</organism>
<feature type="active site" description="Proton donor" evidence="16">
    <location>
        <position position="209"/>
    </location>
</feature>
<dbReference type="GO" id="GO:0005829">
    <property type="term" value="C:cytosol"/>
    <property type="evidence" value="ECO:0007669"/>
    <property type="project" value="TreeGrafter"/>
</dbReference>
<evidence type="ECO:0000256" key="8">
    <source>
        <dbReference type="ARBA" id="ARBA00022827"/>
    </source>
</evidence>
<gene>
    <name evidence="16 19" type="primary">murB</name>
    <name evidence="19" type="ORF">COV64_00370</name>
</gene>
<comment type="catalytic activity">
    <reaction evidence="15 16">
        <text>UDP-N-acetyl-alpha-D-muramate + NADP(+) = UDP-N-acetyl-3-O-(1-carboxyvinyl)-alpha-D-glucosamine + NADPH + H(+)</text>
        <dbReference type="Rhea" id="RHEA:12248"/>
        <dbReference type="ChEBI" id="CHEBI:15378"/>
        <dbReference type="ChEBI" id="CHEBI:57783"/>
        <dbReference type="ChEBI" id="CHEBI:58349"/>
        <dbReference type="ChEBI" id="CHEBI:68483"/>
        <dbReference type="ChEBI" id="CHEBI:70757"/>
        <dbReference type="EC" id="1.3.1.98"/>
    </reaction>
</comment>
<dbReference type="EC" id="1.3.1.98" evidence="16"/>
<evidence type="ECO:0000256" key="16">
    <source>
        <dbReference type="HAMAP-Rule" id="MF_00037"/>
    </source>
</evidence>
<feature type="domain" description="UDP-N-acetylenolpyruvoylglucosamine reductase C-terminal" evidence="18">
    <location>
        <begin position="187"/>
        <end position="282"/>
    </location>
</feature>
<dbReference type="PANTHER" id="PTHR21071:SF4">
    <property type="entry name" value="UDP-N-ACETYLENOLPYRUVOYLGLUCOSAMINE REDUCTASE"/>
    <property type="match status" value="1"/>
</dbReference>
<evidence type="ECO:0000256" key="2">
    <source>
        <dbReference type="ARBA" id="ARBA00003921"/>
    </source>
</evidence>